<dbReference type="InterPro" id="IPR011761">
    <property type="entry name" value="ATP-grasp"/>
</dbReference>
<evidence type="ECO:0000259" key="6">
    <source>
        <dbReference type="PROSITE" id="PS50975"/>
    </source>
</evidence>
<evidence type="ECO:0000256" key="2">
    <source>
        <dbReference type="ARBA" id="ARBA00004941"/>
    </source>
</evidence>
<dbReference type="Gene3D" id="3.40.50.20">
    <property type="match status" value="1"/>
</dbReference>
<evidence type="ECO:0000256" key="5">
    <source>
        <dbReference type="PROSITE-ProRule" id="PRU00409"/>
    </source>
</evidence>
<dbReference type="InterPro" id="IPR000362">
    <property type="entry name" value="Fumarate_lyase_fam"/>
</dbReference>
<dbReference type="Gene3D" id="1.10.275.10">
    <property type="entry name" value="Fumarase/aspartase (N-terminal domain)"/>
    <property type="match status" value="1"/>
</dbReference>
<dbReference type="EMBL" id="JAQQBZ010000006">
    <property type="protein sequence ID" value="MFM0593779.1"/>
    <property type="molecule type" value="Genomic_DNA"/>
</dbReference>
<comment type="caution">
    <text evidence="7">The sequence shown here is derived from an EMBL/GenBank/DDBJ whole genome shotgun (WGS) entry which is preliminary data.</text>
</comment>
<dbReference type="InterPro" id="IPR003806">
    <property type="entry name" value="ATP-grasp_PylC-type"/>
</dbReference>
<dbReference type="InterPro" id="IPR020557">
    <property type="entry name" value="Fumarate_lyase_CS"/>
</dbReference>
<evidence type="ECO:0000256" key="1">
    <source>
        <dbReference type="ARBA" id="ARBA00000985"/>
    </source>
</evidence>
<comment type="pathway">
    <text evidence="2">Amino-acid biosynthesis; L-arginine biosynthesis; L-arginine from L-ornithine and carbamoyl phosphate: step 3/3.</text>
</comment>
<gene>
    <name evidence="7" type="ORF">PQQ68_12175</name>
</gene>
<dbReference type="InterPro" id="IPR013815">
    <property type="entry name" value="ATP_grasp_subdomain_1"/>
</dbReference>
<keyword evidence="8" id="KW-1185">Reference proteome</keyword>
<keyword evidence="5" id="KW-0547">Nucleotide-binding</keyword>
<keyword evidence="5" id="KW-0067">ATP-binding</keyword>
<dbReference type="Pfam" id="PF02655">
    <property type="entry name" value="ATP-grasp_3"/>
    <property type="match status" value="1"/>
</dbReference>
<dbReference type="InterPro" id="IPR022761">
    <property type="entry name" value="Fumarate_lyase_N"/>
</dbReference>
<dbReference type="Gene3D" id="3.30.1490.20">
    <property type="entry name" value="ATP-grasp fold, A domain"/>
    <property type="match status" value="1"/>
</dbReference>
<dbReference type="Gene3D" id="3.30.470.20">
    <property type="entry name" value="ATP-grasp fold, B domain"/>
    <property type="match status" value="1"/>
</dbReference>
<evidence type="ECO:0000313" key="7">
    <source>
        <dbReference type="EMBL" id="MFM0593779.1"/>
    </source>
</evidence>
<keyword evidence="4" id="KW-0055">Arginine biosynthesis</keyword>
<evidence type="ECO:0000256" key="4">
    <source>
        <dbReference type="ARBA" id="ARBA00022571"/>
    </source>
</evidence>
<dbReference type="NCBIfam" id="NF002563">
    <property type="entry name" value="PRK02186.1"/>
    <property type="match status" value="1"/>
</dbReference>
<dbReference type="PANTHER" id="PTHR43814:SF1">
    <property type="entry name" value="ARGININOSUCCINATE LYASE"/>
    <property type="match status" value="1"/>
</dbReference>
<accession>A0ABW9D6J8</accession>
<dbReference type="InterPro" id="IPR024083">
    <property type="entry name" value="Fumarase/histidase_N"/>
</dbReference>
<dbReference type="PROSITE" id="PS00163">
    <property type="entry name" value="FUMARATE_LYASES"/>
    <property type="match status" value="1"/>
</dbReference>
<dbReference type="PRINTS" id="PR00149">
    <property type="entry name" value="FUMRATELYASE"/>
</dbReference>
<keyword evidence="4" id="KW-0028">Amino-acid biosynthesis</keyword>
<dbReference type="Pfam" id="PF00206">
    <property type="entry name" value="Lyase_1"/>
    <property type="match status" value="1"/>
</dbReference>
<feature type="domain" description="ATP-grasp" evidence="6">
    <location>
        <begin position="111"/>
        <end position="291"/>
    </location>
</feature>
<dbReference type="Gene3D" id="1.20.200.10">
    <property type="entry name" value="Fumarase/aspartase (Central domain)"/>
    <property type="match status" value="1"/>
</dbReference>
<evidence type="ECO:0000313" key="8">
    <source>
        <dbReference type="Proteomes" id="UP001629367"/>
    </source>
</evidence>
<dbReference type="RefSeq" id="WP_408212073.1">
    <property type="nucleotide sequence ID" value="NZ_JAQQBZ010000006.1"/>
</dbReference>
<sequence>MAIIYVESNTTGFGHSLLEVSCLYDNVVFFISDPARYAFLDQLPAAVNVVLCDTRSVDALREACAQIDAIRYVVSTSDAFIDIAARLSGELGLPTNSAAAIALCRDKLRLQDVLRDSGVAYPNTATIRSADAVARLSFPVIVKPRQGTGSIGVRLVERAQDFPRQFDDDLICQRFIPGTEFSVESFSDADGHQILGVTRKFVTKPPHFLELAHVFPADLDTAIRSRIVDTVRRALDAVGYSFGPAHTEVKVHDGAVSIIEINARLAGGMIPTLMERSFGWSMAELYIRSYLAGRSQFVVPTPALYSAVAFVVPEVGRRYVGIDFPRDCVDAGLFRSEGVNAGKFDFSDRAGYVISVGRSAMSALRQSLSLRMRSAVLYDDRRDPPPDAQTIHEIVYRKTGPSFGALTDTLLVIEKAHLTMLREQGMLSAAQFDALKQAVLALEADPGLLRDHVSGRGDYFDYENYVIDRCGRETGGMIQAARSRNDINSTHLSLTLREALSRVSSRTVDLAAVLARRANETADVLLPIYSQYQTAMPGSAGHYLVAQGQILLDTLGALSVLHDSLSVSPLGACAGAGTTFATDTHSTAVLLGFASGPSNSLRAISDKNHAQRGVYLLTELSGNLNRIASDLQLWTMRELALVALPDAMYGGSSNMPQKRNPYLLEWLRLGHERNAARLTMAVSSLSHLPTGNSYQASRTAIETLVESTGQIVDMLTVLTYAIDGARFDADAARRALEAGCGCATLAAELLVQQHEASFRDAHSLVGRALAVAVTTNATTATTAITVATEATPTEATPAEATARALLASMNGELAAGHVFERLSGGGGPSADNTRAAWKALDTQLRDARRHHLARDARAAALARELDRRFRRTL</sequence>
<dbReference type="SUPFAM" id="SSF48557">
    <property type="entry name" value="L-aspartase-like"/>
    <property type="match status" value="1"/>
</dbReference>
<dbReference type="InterPro" id="IPR008948">
    <property type="entry name" value="L-Aspartase-like"/>
</dbReference>
<protein>
    <recommendedName>
        <fullName evidence="3">argininosuccinate lyase</fullName>
        <ecNumber evidence="3">4.3.2.1</ecNumber>
    </recommendedName>
</protein>
<dbReference type="Gene3D" id="1.10.40.30">
    <property type="entry name" value="Fumarase/aspartase (C-terminal domain)"/>
    <property type="match status" value="1"/>
</dbReference>
<dbReference type="EC" id="4.3.2.1" evidence="3"/>
<keyword evidence="7" id="KW-0456">Lyase</keyword>
<evidence type="ECO:0000256" key="3">
    <source>
        <dbReference type="ARBA" id="ARBA00012338"/>
    </source>
</evidence>
<dbReference type="SUPFAM" id="SSF56059">
    <property type="entry name" value="Glutathione synthetase ATP-binding domain-like"/>
    <property type="match status" value="1"/>
</dbReference>
<name>A0ABW9D6J8_9BURK</name>
<dbReference type="PANTHER" id="PTHR43814">
    <property type="entry name" value="ARGININOSUCCINATE LYASE"/>
    <property type="match status" value="1"/>
</dbReference>
<dbReference type="GO" id="GO:0016829">
    <property type="term" value="F:lyase activity"/>
    <property type="evidence" value="ECO:0007669"/>
    <property type="project" value="UniProtKB-KW"/>
</dbReference>
<dbReference type="InterPro" id="IPR009049">
    <property type="entry name" value="Argininosuccinate_lyase"/>
</dbReference>
<dbReference type="Proteomes" id="UP001629367">
    <property type="component" value="Unassembled WGS sequence"/>
</dbReference>
<dbReference type="PROSITE" id="PS50975">
    <property type="entry name" value="ATP_GRASP"/>
    <property type="match status" value="1"/>
</dbReference>
<dbReference type="PRINTS" id="PR00145">
    <property type="entry name" value="ARGSUCLYASE"/>
</dbReference>
<proteinExistence type="predicted"/>
<organism evidence="7 8">
    <name type="scientific">Paraburkholderia dilworthii</name>
    <dbReference type="NCBI Taxonomy" id="948106"/>
    <lineage>
        <taxon>Bacteria</taxon>
        <taxon>Pseudomonadati</taxon>
        <taxon>Pseudomonadota</taxon>
        <taxon>Betaproteobacteria</taxon>
        <taxon>Burkholderiales</taxon>
        <taxon>Burkholderiaceae</taxon>
        <taxon>Paraburkholderia</taxon>
    </lineage>
</organism>
<reference evidence="7 8" key="1">
    <citation type="journal article" date="2024" name="Chem. Sci.">
        <title>Discovery of megapolipeptins by genome mining of a Burkholderiales bacteria collection.</title>
        <authorList>
            <person name="Paulo B.S."/>
            <person name="Recchia M.J.J."/>
            <person name="Lee S."/>
            <person name="Fergusson C.H."/>
            <person name="Romanowski S.B."/>
            <person name="Hernandez A."/>
            <person name="Krull N."/>
            <person name="Liu D.Y."/>
            <person name="Cavanagh H."/>
            <person name="Bos A."/>
            <person name="Gray C.A."/>
            <person name="Murphy B.T."/>
            <person name="Linington R.G."/>
            <person name="Eustaquio A.S."/>
        </authorList>
    </citation>
    <scope>NUCLEOTIDE SEQUENCE [LARGE SCALE GENOMIC DNA]</scope>
    <source>
        <strain evidence="7 8">RL17-335-BIF-A</strain>
    </source>
</reference>
<comment type="catalytic activity">
    <reaction evidence="1">
        <text>2-(N(omega)-L-arginino)succinate = fumarate + L-arginine</text>
        <dbReference type="Rhea" id="RHEA:24020"/>
        <dbReference type="ChEBI" id="CHEBI:29806"/>
        <dbReference type="ChEBI" id="CHEBI:32682"/>
        <dbReference type="ChEBI" id="CHEBI:57472"/>
        <dbReference type="EC" id="4.3.2.1"/>
    </reaction>
</comment>